<proteinExistence type="predicted"/>
<gene>
    <name evidence="1" type="ORF">E5329_10345</name>
</gene>
<protein>
    <submittedName>
        <fullName evidence="1">Uncharacterized protein</fullName>
    </submittedName>
</protein>
<accession>A0AC61RWP1</accession>
<comment type="caution">
    <text evidence="1">The sequence shown here is derived from an EMBL/GenBank/DDBJ whole genome shotgun (WGS) entry which is preliminary data.</text>
</comment>
<organism evidence="1 2">
    <name type="scientific">Petralouisia muris</name>
    <dbReference type="NCBI Taxonomy" id="3032872"/>
    <lineage>
        <taxon>Bacteria</taxon>
        <taxon>Bacillati</taxon>
        <taxon>Bacillota</taxon>
        <taxon>Clostridia</taxon>
        <taxon>Lachnospirales</taxon>
        <taxon>Lachnospiraceae</taxon>
        <taxon>Petralouisia</taxon>
    </lineage>
</organism>
<name>A0AC61RWP1_9FIRM</name>
<evidence type="ECO:0000313" key="1">
    <source>
        <dbReference type="EMBL" id="TGY96240.1"/>
    </source>
</evidence>
<reference evidence="1" key="1">
    <citation type="submission" date="2019-04" db="EMBL/GenBank/DDBJ databases">
        <title>Microbes associate with the intestines of laboratory mice.</title>
        <authorList>
            <person name="Navarre W."/>
            <person name="Wong E."/>
            <person name="Huang K."/>
            <person name="Tropini C."/>
            <person name="Ng K."/>
            <person name="Yu B."/>
        </authorList>
    </citation>
    <scope>NUCLEOTIDE SEQUENCE</scope>
    <source>
        <strain evidence="1">NM01_1-7b</strain>
    </source>
</reference>
<sequence length="842" mass="95976">MRKGVIKAVVLLAVFLITVAATGLFSYKNNTDMTSEMAPATLPVVYLQQGDARINRLYGYTSEMDGTGMRDTITPLEKDLSLPVVIKTYENEIEEVNYEVRTMDMERLIENGKEEDFSKTNGEVEFTLQFQNILEEETEYVLVLTVQYSGKQAYYYTRIARESNYFVAESLEFVSDFHEQTFEKENSESLATYLEPDNMSDNATLQKVTIHSSLRQVNWADFEGERLEMPVPSIKEMGDSYNAIVLQYVLTSAGENGEVEYYNVEEYYRVRYDQAIGRMYLLNYERTMNQIFRGENGTVTRNRLMLGVRSSDVEYTANEKGNIIAFVQEGELWSYNSDNNHLSQIYSFRSPEGISDRENHMGHQIQIMKIDEPGSMDFVVYGYMNRGNHEGQTGINVFHYDSVGNTIEEILFIPYDKSSEMLKAEWGKLFYVSDGNVFYLLAEDVLYRIDLDVRETQRVIEGLNPGRFAVSEDGRYIAWQEGEDADRAEALKIMDLEEEETRTINGGGDEFLRPIGFVESDFVYGLARAEDVITDAAGNTRFPMYRVTIVDKDSQAVKDYQKEGFYVSKAYVDRDTIFLDREIRTEAGYESVEQDTIKNQQIESSRKIAIETSQSEKKQSQVQIVLGDGKMESAKRLQITVPKEIALTEKRNVKLDTGKGHENYCVYSGGRILLSTSSLTEAIVLADQNMGVVIGQEQKYIWRRGRKSVQPMIGAGEVDIAGVSESSASRCLTYLLRTEEINIDVDDLIARGETPKQILTEALNGRKVMDLTGCSVEQVLYYINLNMPVFAMVNNEALLIVGYDEHNILLYQPELNVVRKMGRQDSNAMFEEAGNIFLGYIE</sequence>
<dbReference type="Proteomes" id="UP000304953">
    <property type="component" value="Unassembled WGS sequence"/>
</dbReference>
<dbReference type="EMBL" id="SRYA01000018">
    <property type="protein sequence ID" value="TGY96240.1"/>
    <property type="molecule type" value="Genomic_DNA"/>
</dbReference>
<keyword evidence="2" id="KW-1185">Reference proteome</keyword>
<evidence type="ECO:0000313" key="2">
    <source>
        <dbReference type="Proteomes" id="UP000304953"/>
    </source>
</evidence>